<dbReference type="InterPro" id="IPR001509">
    <property type="entry name" value="Epimerase_deHydtase"/>
</dbReference>
<comment type="caution">
    <text evidence="4">The sequence shown here is derived from an EMBL/GenBank/DDBJ whole genome shotgun (WGS) entry which is preliminary data.</text>
</comment>
<dbReference type="Proteomes" id="UP000018733">
    <property type="component" value="Unassembled WGS sequence"/>
</dbReference>
<dbReference type="HOGENOM" id="CLU_007383_1_7_4"/>
<keyword evidence="5" id="KW-1185">Reference proteome</keyword>
<evidence type="ECO:0000313" key="4">
    <source>
        <dbReference type="EMBL" id="ETF04033.1"/>
    </source>
</evidence>
<dbReference type="Gene3D" id="3.40.50.720">
    <property type="entry name" value="NAD(P)-binding Rossmann-like Domain"/>
    <property type="match status" value="1"/>
</dbReference>
<dbReference type="OrthoDB" id="9801056at2"/>
<evidence type="ECO:0000313" key="5">
    <source>
        <dbReference type="Proteomes" id="UP000018733"/>
    </source>
</evidence>
<evidence type="ECO:0000256" key="1">
    <source>
        <dbReference type="ARBA" id="ARBA00005125"/>
    </source>
</evidence>
<dbReference type="eggNOG" id="COG0451">
    <property type="taxonomic scope" value="Bacteria"/>
</dbReference>
<dbReference type="InterPro" id="IPR036291">
    <property type="entry name" value="NAD(P)-bd_dom_sf"/>
</dbReference>
<evidence type="ECO:0000256" key="2">
    <source>
        <dbReference type="ARBA" id="ARBA00007637"/>
    </source>
</evidence>
<dbReference type="EMBL" id="AYXT01000001">
    <property type="protein sequence ID" value="ETF04033.1"/>
    <property type="molecule type" value="Genomic_DNA"/>
</dbReference>
<gene>
    <name evidence="4" type="ORF">W822_02310</name>
</gene>
<evidence type="ECO:0000259" key="3">
    <source>
        <dbReference type="Pfam" id="PF01370"/>
    </source>
</evidence>
<dbReference type="SUPFAM" id="SSF51735">
    <property type="entry name" value="NAD(P)-binding Rossmann-fold domains"/>
    <property type="match status" value="1"/>
</dbReference>
<dbReference type="STRING" id="1424334.W822_02310"/>
<protein>
    <submittedName>
        <fullName evidence="4">Oxidoreductase</fullName>
    </submittedName>
</protein>
<comment type="pathway">
    <text evidence="1">Bacterial outer membrane biogenesis; LPS O-antigen biosynthesis.</text>
</comment>
<organism evidence="4 5">
    <name type="scientific">Advenella kashmirensis W13003</name>
    <dbReference type="NCBI Taxonomy" id="1424334"/>
    <lineage>
        <taxon>Bacteria</taxon>
        <taxon>Pseudomonadati</taxon>
        <taxon>Pseudomonadota</taxon>
        <taxon>Betaproteobacteria</taxon>
        <taxon>Burkholderiales</taxon>
        <taxon>Alcaligenaceae</taxon>
    </lineage>
</organism>
<comment type="similarity">
    <text evidence="2">Belongs to the NAD(P)-dependent epimerase/dehydratase family.</text>
</comment>
<sequence>MTTLITGSSGFVGLALTEELLRMGNHVVGFDTISPSSQALDVFAALPGKFSYCVGDVRDPSTIEAALSSHQCENLVTLAAVTADESRERRQPGLIYDVNVAGALNAIEIATRYGVSRFVHLSSGSVYGESGYAGAILHETNTPLHPEGLYGHSKQAAEIAVLRLKSLHAIDLVIGRLGTCFGPWEHDTGFRDTLSAPLQILKLAFSGRTAILPRDSVRDWLYVRDAAAGIFSLINTRQLPHSIYNIATVLEFPLSSWCRKLQAHLPGFQWQIAKTGKPCNVHLYGGRDRASMDIGRLLADTRFKPLYDLDSAFDDFISWKETVENKRMPNEL</sequence>
<dbReference type="PATRIC" id="fig|1424334.3.peg.461"/>
<proteinExistence type="inferred from homology"/>
<dbReference type="Pfam" id="PF01370">
    <property type="entry name" value="Epimerase"/>
    <property type="match status" value="1"/>
</dbReference>
<dbReference type="CDD" id="cd08946">
    <property type="entry name" value="SDR_e"/>
    <property type="match status" value="1"/>
</dbReference>
<dbReference type="AlphaFoldDB" id="V8QXG9"/>
<reference evidence="4 5" key="1">
    <citation type="journal article" date="2014" name="Genome Announc.">
        <title>Draft Genome Sequence of Advenella kashmirensis Strain W13003, a Polycyclic Aromatic Hydrocarbon-Degrading Bacterium.</title>
        <authorList>
            <person name="Wang X."/>
            <person name="Jin D."/>
            <person name="Zhou L."/>
            <person name="Wu L."/>
            <person name="An W."/>
            <person name="Zhao L."/>
        </authorList>
    </citation>
    <scope>NUCLEOTIDE SEQUENCE [LARGE SCALE GENOMIC DNA]</scope>
    <source>
        <strain evidence="4 5">W13003</strain>
    </source>
</reference>
<accession>V8QXG9</accession>
<name>V8QXG9_9BURK</name>
<feature type="domain" description="NAD-dependent epimerase/dehydratase" evidence="3">
    <location>
        <begin position="4"/>
        <end position="247"/>
    </location>
</feature>
<dbReference type="PANTHER" id="PTHR43000">
    <property type="entry name" value="DTDP-D-GLUCOSE 4,6-DEHYDRATASE-RELATED"/>
    <property type="match status" value="1"/>
</dbReference>